<organism evidence="16 17">
    <name type="scientific">Staurois parvus</name>
    <dbReference type="NCBI Taxonomy" id="386267"/>
    <lineage>
        <taxon>Eukaryota</taxon>
        <taxon>Metazoa</taxon>
        <taxon>Chordata</taxon>
        <taxon>Craniata</taxon>
        <taxon>Vertebrata</taxon>
        <taxon>Euteleostomi</taxon>
        <taxon>Amphibia</taxon>
        <taxon>Batrachia</taxon>
        <taxon>Anura</taxon>
        <taxon>Neobatrachia</taxon>
        <taxon>Ranoidea</taxon>
        <taxon>Ranidae</taxon>
        <taxon>Staurois</taxon>
    </lineage>
</organism>
<evidence type="ECO:0000256" key="7">
    <source>
        <dbReference type="ARBA" id="ARBA00023040"/>
    </source>
</evidence>
<dbReference type="PANTHER" id="PTHR24242:SF369">
    <property type="entry name" value="OLFACTORY RECEPTOR"/>
    <property type="match status" value="1"/>
</dbReference>
<keyword evidence="11" id="KW-0325">Glycoprotein</keyword>
<keyword evidence="12 13" id="KW-0807">Transducer</keyword>
<evidence type="ECO:0000256" key="11">
    <source>
        <dbReference type="ARBA" id="ARBA00023180"/>
    </source>
</evidence>
<accession>A0ABN9HWJ3</accession>
<evidence type="ECO:0000256" key="9">
    <source>
        <dbReference type="ARBA" id="ARBA00023157"/>
    </source>
</evidence>
<feature type="domain" description="G-protein coupled receptors family 1 profile" evidence="15">
    <location>
        <begin position="44"/>
        <end position="291"/>
    </location>
</feature>
<evidence type="ECO:0000256" key="6">
    <source>
        <dbReference type="ARBA" id="ARBA00022989"/>
    </source>
</evidence>
<evidence type="ECO:0000256" key="13">
    <source>
        <dbReference type="RuleBase" id="RU000688"/>
    </source>
</evidence>
<feature type="transmembrane region" description="Helical" evidence="14">
    <location>
        <begin position="144"/>
        <end position="166"/>
    </location>
</feature>
<comment type="caution">
    <text evidence="16">The sequence shown here is derived from an EMBL/GenBank/DDBJ whole genome shotgun (WGS) entry which is preliminary data.</text>
</comment>
<keyword evidence="10 13" id="KW-0675">Receptor</keyword>
<dbReference type="CDD" id="cd13954">
    <property type="entry name" value="7tmA_OR"/>
    <property type="match status" value="1"/>
</dbReference>
<evidence type="ECO:0000256" key="12">
    <source>
        <dbReference type="ARBA" id="ARBA00023224"/>
    </source>
</evidence>
<dbReference type="Pfam" id="PF13853">
    <property type="entry name" value="7tm_4"/>
    <property type="match status" value="1"/>
</dbReference>
<dbReference type="InterPro" id="IPR017452">
    <property type="entry name" value="GPCR_Rhodpsn_7TM"/>
</dbReference>
<dbReference type="PROSITE" id="PS00237">
    <property type="entry name" value="G_PROTEIN_RECEP_F1_1"/>
    <property type="match status" value="1"/>
</dbReference>
<evidence type="ECO:0000259" key="15">
    <source>
        <dbReference type="PROSITE" id="PS50262"/>
    </source>
</evidence>
<reference evidence="16" key="1">
    <citation type="submission" date="2023-05" db="EMBL/GenBank/DDBJ databases">
        <authorList>
            <person name="Stuckert A."/>
        </authorList>
    </citation>
    <scope>NUCLEOTIDE SEQUENCE</scope>
</reference>
<feature type="transmembrane region" description="Helical" evidence="14">
    <location>
        <begin position="239"/>
        <end position="261"/>
    </location>
</feature>
<sequence>MPKNDNRTSIIAAYFIIVGFETLREVELFLFSLFSTMYVFTISSHFMIVTLVSVDHHLHKPMYILLANFSMLEVLYTTVTVPKMLNALLTHHKEISSSSCLAQFYFLFGFGGAENCLLAVMAYDRYVAICRPLHYPNLMSGKTILKLALGAWVGGLLAAFPPTVWISTLRFCFPNFIDHFFCDYAPLLKLSCEDTSKVLIFTEGSLVALVPSLLTILSYIRITISILRIHSSSGRQKAFSTCGSHLAVFFLFSASAVSMYFKPSSASSPQKGKFVTLMYTALTPMFNPYIYCLRNSDVKTAVGNCCTIRTKVGRTPNNMFVEKYFVFVNSKISRLFNRIYTI</sequence>
<dbReference type="Gene3D" id="1.20.1070.10">
    <property type="entry name" value="Rhodopsin 7-helix transmembrane proteins"/>
    <property type="match status" value="1"/>
</dbReference>
<evidence type="ECO:0000256" key="14">
    <source>
        <dbReference type="RuleBase" id="RU363047"/>
    </source>
</evidence>
<evidence type="ECO:0000256" key="2">
    <source>
        <dbReference type="ARBA" id="ARBA00022475"/>
    </source>
</evidence>
<dbReference type="Proteomes" id="UP001162483">
    <property type="component" value="Unassembled WGS sequence"/>
</dbReference>
<evidence type="ECO:0000256" key="1">
    <source>
        <dbReference type="ARBA" id="ARBA00004651"/>
    </source>
</evidence>
<feature type="transmembrane region" description="Helical" evidence="14">
    <location>
        <begin position="206"/>
        <end position="227"/>
    </location>
</feature>
<dbReference type="InterPro" id="IPR050939">
    <property type="entry name" value="Olfactory_GPCR1"/>
</dbReference>
<proteinExistence type="inferred from homology"/>
<evidence type="ECO:0000313" key="17">
    <source>
        <dbReference type="Proteomes" id="UP001162483"/>
    </source>
</evidence>
<keyword evidence="4 13" id="KW-0812">Transmembrane</keyword>
<dbReference type="PRINTS" id="PR00237">
    <property type="entry name" value="GPCRRHODOPSN"/>
</dbReference>
<protein>
    <recommendedName>
        <fullName evidence="14">Olfactory receptor</fullName>
    </recommendedName>
</protein>
<keyword evidence="8 14" id="KW-0472">Membrane</keyword>
<keyword evidence="6 14" id="KW-1133">Transmembrane helix</keyword>
<feature type="transmembrane region" description="Helical" evidence="14">
    <location>
        <begin position="63"/>
        <end position="82"/>
    </location>
</feature>
<keyword evidence="9" id="KW-1015">Disulfide bond</keyword>
<dbReference type="SUPFAM" id="SSF81321">
    <property type="entry name" value="Family A G protein-coupled receptor-like"/>
    <property type="match status" value="1"/>
</dbReference>
<evidence type="ECO:0000256" key="4">
    <source>
        <dbReference type="ARBA" id="ARBA00022692"/>
    </source>
</evidence>
<keyword evidence="2 14" id="KW-1003">Cell membrane</keyword>
<keyword evidence="3 14" id="KW-0716">Sensory transduction</keyword>
<evidence type="ECO:0000256" key="8">
    <source>
        <dbReference type="ARBA" id="ARBA00023136"/>
    </source>
</evidence>
<dbReference type="InterPro" id="IPR000276">
    <property type="entry name" value="GPCR_Rhodpsn"/>
</dbReference>
<evidence type="ECO:0000256" key="3">
    <source>
        <dbReference type="ARBA" id="ARBA00022606"/>
    </source>
</evidence>
<keyword evidence="5 14" id="KW-0552">Olfaction</keyword>
<dbReference type="InterPro" id="IPR000725">
    <property type="entry name" value="Olfact_rcpt"/>
</dbReference>
<dbReference type="PANTHER" id="PTHR24242">
    <property type="entry name" value="G-PROTEIN COUPLED RECEPTOR"/>
    <property type="match status" value="1"/>
</dbReference>
<evidence type="ECO:0000256" key="10">
    <source>
        <dbReference type="ARBA" id="ARBA00023170"/>
    </source>
</evidence>
<evidence type="ECO:0000256" key="5">
    <source>
        <dbReference type="ARBA" id="ARBA00022725"/>
    </source>
</evidence>
<name>A0ABN9HWJ3_9NEOB</name>
<comment type="similarity">
    <text evidence="13">Belongs to the G-protein coupled receptor 1 family.</text>
</comment>
<feature type="transmembrane region" description="Helical" evidence="14">
    <location>
        <begin position="102"/>
        <end position="123"/>
    </location>
</feature>
<keyword evidence="17" id="KW-1185">Reference proteome</keyword>
<feature type="transmembrane region" description="Helical" evidence="14">
    <location>
        <begin position="28"/>
        <end position="51"/>
    </location>
</feature>
<dbReference type="PRINTS" id="PR00245">
    <property type="entry name" value="OLFACTORYR"/>
</dbReference>
<dbReference type="EMBL" id="CATNWA010021925">
    <property type="protein sequence ID" value="CAI9624481.1"/>
    <property type="molecule type" value="Genomic_DNA"/>
</dbReference>
<dbReference type="PROSITE" id="PS50262">
    <property type="entry name" value="G_PROTEIN_RECEP_F1_2"/>
    <property type="match status" value="1"/>
</dbReference>
<comment type="subcellular location">
    <subcellularLocation>
        <location evidence="1 14">Cell membrane</location>
        <topology evidence="1 14">Multi-pass membrane protein</topology>
    </subcellularLocation>
</comment>
<gene>
    <name evidence="16" type="ORF">SPARVUS_LOCUS16658447</name>
</gene>
<keyword evidence="7 13" id="KW-0297">G-protein coupled receptor</keyword>
<evidence type="ECO:0000313" key="16">
    <source>
        <dbReference type="EMBL" id="CAI9624481.1"/>
    </source>
</evidence>